<evidence type="ECO:0000256" key="1">
    <source>
        <dbReference type="SAM" id="MobiDB-lite"/>
    </source>
</evidence>
<feature type="compositionally biased region" description="Basic and acidic residues" evidence="1">
    <location>
        <begin position="96"/>
        <end position="105"/>
    </location>
</feature>
<feature type="compositionally biased region" description="Basic and acidic residues" evidence="1">
    <location>
        <begin position="21"/>
        <end position="30"/>
    </location>
</feature>
<dbReference type="RefSeq" id="XP_059604772.1">
    <property type="nucleotide sequence ID" value="XM_059745070.1"/>
</dbReference>
<reference evidence="2" key="2">
    <citation type="submission" date="2025-08" db="UniProtKB">
        <authorList>
            <consortium name="RefSeq"/>
        </authorList>
    </citation>
    <scope>IDENTIFICATION</scope>
</reference>
<reference evidence="2" key="1">
    <citation type="submission" date="2025-02" db="EMBL/GenBank/DDBJ databases">
        <authorList>
            <consortium name="NCBI Genome Project"/>
        </authorList>
    </citation>
    <scope>NUCLEOTIDE SEQUENCE</scope>
</reference>
<feature type="region of interest" description="Disordered" evidence="1">
    <location>
        <begin position="86"/>
        <end position="111"/>
    </location>
</feature>
<dbReference type="KEGG" id="ang:An16g03930"/>
<organism evidence="2">
    <name type="scientific">Aspergillus niger</name>
    <dbReference type="NCBI Taxonomy" id="5061"/>
    <lineage>
        <taxon>Eukaryota</taxon>
        <taxon>Fungi</taxon>
        <taxon>Dikarya</taxon>
        <taxon>Ascomycota</taxon>
        <taxon>Pezizomycotina</taxon>
        <taxon>Eurotiomycetes</taxon>
        <taxon>Eurotiomycetidae</taxon>
        <taxon>Eurotiales</taxon>
        <taxon>Aspergillaceae</taxon>
        <taxon>Aspergillus</taxon>
        <taxon>Aspergillus subgen. Circumdati</taxon>
    </lineage>
</organism>
<name>A0AAJ8BWQ1_ASPNG</name>
<dbReference type="GeneID" id="84593387"/>
<feature type="region of interest" description="Disordered" evidence="1">
    <location>
        <begin position="1"/>
        <end position="34"/>
    </location>
</feature>
<proteinExistence type="predicted"/>
<dbReference type="AlphaFoldDB" id="A0AAJ8BWQ1"/>
<sequence length="111" mass="12576">MVWNLAGKRQIKRQMRGENGLARDEPHDATDDATGAYRDEQIHDWSTFLDKQNGRLMDGLESGSELSVAGATRTGWGDEWLQACNPSVRGATANENGRRRDEWSRRSTNQR</sequence>
<gene>
    <name evidence="2" type="ORF">An16g03930</name>
</gene>
<accession>A0AAJ8BWQ1</accession>
<dbReference type="VEuPathDB" id="FungiDB:An16g03930"/>
<evidence type="ECO:0000313" key="2">
    <source>
        <dbReference type="RefSeq" id="XP_059604772.1"/>
    </source>
</evidence>
<protein>
    <submittedName>
        <fullName evidence="2">Uncharacterized protein</fullName>
    </submittedName>
</protein>